<proteinExistence type="predicted"/>
<name>A0A2S6GV86_9PSEU</name>
<evidence type="ECO:0000313" key="2">
    <source>
        <dbReference type="EMBL" id="PPK69041.1"/>
    </source>
</evidence>
<dbReference type="NCBIfam" id="NF046119">
    <property type="entry name" value="memb_SCO4225"/>
    <property type="match status" value="1"/>
</dbReference>
<feature type="transmembrane region" description="Helical" evidence="1">
    <location>
        <begin position="12"/>
        <end position="33"/>
    </location>
</feature>
<organism evidence="2 3">
    <name type="scientific">Actinokineospora auranticolor</name>
    <dbReference type="NCBI Taxonomy" id="155976"/>
    <lineage>
        <taxon>Bacteria</taxon>
        <taxon>Bacillati</taxon>
        <taxon>Actinomycetota</taxon>
        <taxon>Actinomycetes</taxon>
        <taxon>Pseudonocardiales</taxon>
        <taxon>Pseudonocardiaceae</taxon>
        <taxon>Actinokineospora</taxon>
    </lineage>
</organism>
<dbReference type="EMBL" id="PTIX01000004">
    <property type="protein sequence ID" value="PPK69041.1"/>
    <property type="molecule type" value="Genomic_DNA"/>
</dbReference>
<feature type="transmembrane region" description="Helical" evidence="1">
    <location>
        <begin position="39"/>
        <end position="60"/>
    </location>
</feature>
<evidence type="ECO:0000313" key="3">
    <source>
        <dbReference type="Proteomes" id="UP000239203"/>
    </source>
</evidence>
<keyword evidence="3" id="KW-1185">Reference proteome</keyword>
<accession>A0A2S6GV86</accession>
<dbReference type="Pfam" id="PF25637">
    <property type="entry name" value="DUF7942"/>
    <property type="match status" value="1"/>
</dbReference>
<keyword evidence="1" id="KW-1133">Transmembrane helix</keyword>
<sequence length="106" mass="11089">MAWSNQRTARKVVLGYVGVVTVVFIVVAVLIAVHDSPDASFAPVLAIIAALPASLVLVLLPEFAAPWDGIVASAVLVAATLVQAWILWLLFRGHRVGGRGPAGAPR</sequence>
<feature type="transmembrane region" description="Helical" evidence="1">
    <location>
        <begin position="67"/>
        <end position="91"/>
    </location>
</feature>
<keyword evidence="1" id="KW-0472">Membrane</keyword>
<dbReference type="AlphaFoldDB" id="A0A2S6GV86"/>
<dbReference type="RefSeq" id="WP_104478567.1">
    <property type="nucleotide sequence ID" value="NZ_CP154825.1"/>
</dbReference>
<evidence type="ECO:0000256" key="1">
    <source>
        <dbReference type="SAM" id="Phobius"/>
    </source>
</evidence>
<dbReference type="InterPro" id="IPR057702">
    <property type="entry name" value="DUF7942"/>
</dbReference>
<dbReference type="Proteomes" id="UP000239203">
    <property type="component" value="Unassembled WGS sequence"/>
</dbReference>
<protein>
    <submittedName>
        <fullName evidence="2">Uncharacterized protein</fullName>
    </submittedName>
</protein>
<gene>
    <name evidence="2" type="ORF">CLV40_104291</name>
</gene>
<comment type="caution">
    <text evidence="2">The sequence shown here is derived from an EMBL/GenBank/DDBJ whole genome shotgun (WGS) entry which is preliminary data.</text>
</comment>
<reference evidence="2 3" key="1">
    <citation type="submission" date="2018-02" db="EMBL/GenBank/DDBJ databases">
        <title>Genomic Encyclopedia of Archaeal and Bacterial Type Strains, Phase II (KMG-II): from individual species to whole genera.</title>
        <authorList>
            <person name="Goeker M."/>
        </authorList>
    </citation>
    <scope>NUCLEOTIDE SEQUENCE [LARGE SCALE GENOMIC DNA]</scope>
    <source>
        <strain evidence="2 3">YU 961-1</strain>
    </source>
</reference>
<keyword evidence="1" id="KW-0812">Transmembrane</keyword>